<name>A0A0A8Y6W8_ARUDO</name>
<protein>
    <submittedName>
        <fullName evidence="1">Uncharacterized protein</fullName>
    </submittedName>
</protein>
<reference evidence="1" key="1">
    <citation type="submission" date="2014-09" db="EMBL/GenBank/DDBJ databases">
        <authorList>
            <person name="Magalhaes I.L.F."/>
            <person name="Oliveira U."/>
            <person name="Santos F.R."/>
            <person name="Vidigal T.H.D.A."/>
            <person name="Brescovit A.D."/>
            <person name="Santos A.J."/>
        </authorList>
    </citation>
    <scope>NUCLEOTIDE SEQUENCE</scope>
    <source>
        <tissue evidence="1">Shoot tissue taken approximately 20 cm above the soil surface</tissue>
    </source>
</reference>
<organism evidence="1">
    <name type="scientific">Arundo donax</name>
    <name type="common">Giant reed</name>
    <name type="synonym">Donax arundinaceus</name>
    <dbReference type="NCBI Taxonomy" id="35708"/>
    <lineage>
        <taxon>Eukaryota</taxon>
        <taxon>Viridiplantae</taxon>
        <taxon>Streptophyta</taxon>
        <taxon>Embryophyta</taxon>
        <taxon>Tracheophyta</taxon>
        <taxon>Spermatophyta</taxon>
        <taxon>Magnoliopsida</taxon>
        <taxon>Liliopsida</taxon>
        <taxon>Poales</taxon>
        <taxon>Poaceae</taxon>
        <taxon>PACMAD clade</taxon>
        <taxon>Arundinoideae</taxon>
        <taxon>Arundineae</taxon>
        <taxon>Arundo</taxon>
    </lineage>
</organism>
<accession>A0A0A8Y6W8</accession>
<evidence type="ECO:0000313" key="1">
    <source>
        <dbReference type="EMBL" id="JAD21861.1"/>
    </source>
</evidence>
<proteinExistence type="predicted"/>
<dbReference type="EMBL" id="GBRH01276034">
    <property type="protein sequence ID" value="JAD21861.1"/>
    <property type="molecule type" value="Transcribed_RNA"/>
</dbReference>
<reference evidence="1" key="2">
    <citation type="journal article" date="2015" name="Data Brief">
        <title>Shoot transcriptome of the giant reed, Arundo donax.</title>
        <authorList>
            <person name="Barrero R.A."/>
            <person name="Guerrero F.D."/>
            <person name="Moolhuijzen P."/>
            <person name="Goolsby J.A."/>
            <person name="Tidwell J."/>
            <person name="Bellgard S.E."/>
            <person name="Bellgard M.I."/>
        </authorList>
    </citation>
    <scope>NUCLEOTIDE SEQUENCE</scope>
    <source>
        <tissue evidence="1">Shoot tissue taken approximately 20 cm above the soil surface</tissue>
    </source>
</reference>
<sequence length="9" mass="1067">MNVLLLCMM</sequence>